<accession>A0A401QFK9</accession>
<dbReference type="Pfam" id="PF07565">
    <property type="entry name" value="Band_3_cyto"/>
    <property type="match status" value="1"/>
</dbReference>
<proteinExistence type="predicted"/>
<dbReference type="InterPro" id="IPR016152">
    <property type="entry name" value="PTrfase/Anion_transptr"/>
</dbReference>
<feature type="non-terminal residue" evidence="2">
    <location>
        <position position="1"/>
    </location>
</feature>
<dbReference type="GO" id="GO:0008509">
    <property type="term" value="F:monoatomic anion transmembrane transporter activity"/>
    <property type="evidence" value="ECO:0007669"/>
    <property type="project" value="InterPro"/>
</dbReference>
<dbReference type="STRING" id="75743.A0A401QFK9"/>
<evidence type="ECO:0000259" key="1">
    <source>
        <dbReference type="Pfam" id="PF07565"/>
    </source>
</evidence>
<dbReference type="Proteomes" id="UP000288216">
    <property type="component" value="Unassembled WGS sequence"/>
</dbReference>
<evidence type="ECO:0000313" key="2">
    <source>
        <dbReference type="EMBL" id="GCB84175.1"/>
    </source>
</evidence>
<evidence type="ECO:0000313" key="3">
    <source>
        <dbReference type="Proteomes" id="UP000288216"/>
    </source>
</evidence>
<dbReference type="SUPFAM" id="SSF55804">
    <property type="entry name" value="Phoshotransferase/anion transport protein"/>
    <property type="match status" value="1"/>
</dbReference>
<protein>
    <recommendedName>
        <fullName evidence="1">Band 3 cytoplasmic domain-containing protein</fullName>
    </recommendedName>
</protein>
<dbReference type="GO" id="GO:0016020">
    <property type="term" value="C:membrane"/>
    <property type="evidence" value="ECO:0007669"/>
    <property type="project" value="InterPro"/>
</dbReference>
<comment type="caution">
    <text evidence="2">The sequence shown here is derived from an EMBL/GenBank/DDBJ whole genome shotgun (WGS) entry which is preliminary data.</text>
</comment>
<dbReference type="OrthoDB" id="9950057at2759"/>
<dbReference type="Gene3D" id="3.40.930.10">
    <property type="entry name" value="Mannitol-specific EII, Chain A"/>
    <property type="match status" value="1"/>
</dbReference>
<keyword evidence="3" id="KW-1185">Reference proteome</keyword>
<dbReference type="EMBL" id="BFAA01050903">
    <property type="protein sequence ID" value="GCB84175.1"/>
    <property type="molecule type" value="Genomic_DNA"/>
</dbReference>
<sequence length="107" mass="12110">NFHRAAYLADDRNDLLSAINEFLDSSIVVPPSDVPGEELLLSVAQFQRKMLKKRQAKEDKVLAKEVKSLEERVIETSHWDPGTVNTSLVSPHCYPWRDLPTPVNILA</sequence>
<feature type="domain" description="Band 3 cytoplasmic" evidence="1">
    <location>
        <begin position="2"/>
        <end position="35"/>
    </location>
</feature>
<organism evidence="2 3">
    <name type="scientific">Scyliorhinus torazame</name>
    <name type="common">Cloudy catshark</name>
    <name type="synonym">Catulus torazame</name>
    <dbReference type="NCBI Taxonomy" id="75743"/>
    <lineage>
        <taxon>Eukaryota</taxon>
        <taxon>Metazoa</taxon>
        <taxon>Chordata</taxon>
        <taxon>Craniata</taxon>
        <taxon>Vertebrata</taxon>
        <taxon>Chondrichthyes</taxon>
        <taxon>Elasmobranchii</taxon>
        <taxon>Galeomorphii</taxon>
        <taxon>Galeoidea</taxon>
        <taxon>Carcharhiniformes</taxon>
        <taxon>Scyliorhinidae</taxon>
        <taxon>Scyliorhinus</taxon>
    </lineage>
</organism>
<dbReference type="AlphaFoldDB" id="A0A401QFK9"/>
<gene>
    <name evidence="2" type="ORF">scyTo_0024597</name>
</gene>
<dbReference type="InterPro" id="IPR013769">
    <property type="entry name" value="Band3_cytoplasmic_dom"/>
</dbReference>
<reference evidence="2 3" key="1">
    <citation type="journal article" date="2018" name="Nat. Ecol. Evol.">
        <title>Shark genomes provide insights into elasmobranch evolution and the origin of vertebrates.</title>
        <authorList>
            <person name="Hara Y"/>
            <person name="Yamaguchi K"/>
            <person name="Onimaru K"/>
            <person name="Kadota M"/>
            <person name="Koyanagi M"/>
            <person name="Keeley SD"/>
            <person name="Tatsumi K"/>
            <person name="Tanaka K"/>
            <person name="Motone F"/>
            <person name="Kageyama Y"/>
            <person name="Nozu R"/>
            <person name="Adachi N"/>
            <person name="Nishimura O"/>
            <person name="Nakagawa R"/>
            <person name="Tanegashima C"/>
            <person name="Kiyatake I"/>
            <person name="Matsumoto R"/>
            <person name="Murakumo K"/>
            <person name="Nishida K"/>
            <person name="Terakita A"/>
            <person name="Kuratani S"/>
            <person name="Sato K"/>
            <person name="Hyodo S Kuraku.S."/>
        </authorList>
    </citation>
    <scope>NUCLEOTIDE SEQUENCE [LARGE SCALE GENOMIC DNA]</scope>
</reference>
<name>A0A401QFK9_SCYTO</name>